<feature type="compositionally biased region" description="Gly residues" evidence="1">
    <location>
        <begin position="137"/>
        <end position="152"/>
    </location>
</feature>
<dbReference type="AlphaFoldDB" id="A0A7G9RDL7"/>
<feature type="region of interest" description="Disordered" evidence="1">
    <location>
        <begin position="129"/>
        <end position="152"/>
    </location>
</feature>
<dbReference type="EMBL" id="CP060713">
    <property type="protein sequence ID" value="QNN53692.1"/>
    <property type="molecule type" value="Genomic_DNA"/>
</dbReference>
<reference evidence="3 4" key="1">
    <citation type="submission" date="2020-08" db="EMBL/GenBank/DDBJ databases">
        <title>Genome sequence of Nocardioides mesophilus KACC 16243T.</title>
        <authorList>
            <person name="Hyun D.-W."/>
            <person name="Bae J.-W."/>
        </authorList>
    </citation>
    <scope>NUCLEOTIDE SEQUENCE [LARGE SCALE GENOMIC DNA]</scope>
    <source>
        <strain evidence="3 4">KACC 16243</strain>
    </source>
</reference>
<sequence length="152" mass="16207">MSADDGSAISRLLAENRSSLRRVRPEELETARAAGALVVDIRPLEQRQRDGELPGAVVVDRNVLEWRLDPTSPHRLAIADDPERRVVLVCNEGYSSSLAARTLQLLGLVNATDLCGGFVAWRSTVGGCAAPPHQRGGRTGARSGVGSGRGRS</sequence>
<dbReference type="SMART" id="SM00450">
    <property type="entry name" value="RHOD"/>
    <property type="match status" value="1"/>
</dbReference>
<organism evidence="3 4">
    <name type="scientific">Nocardioides mesophilus</name>
    <dbReference type="NCBI Taxonomy" id="433659"/>
    <lineage>
        <taxon>Bacteria</taxon>
        <taxon>Bacillati</taxon>
        <taxon>Actinomycetota</taxon>
        <taxon>Actinomycetes</taxon>
        <taxon>Propionibacteriales</taxon>
        <taxon>Nocardioidaceae</taxon>
        <taxon>Nocardioides</taxon>
    </lineage>
</organism>
<accession>A0A7G9RDL7</accession>
<evidence type="ECO:0000259" key="2">
    <source>
        <dbReference type="PROSITE" id="PS50206"/>
    </source>
</evidence>
<keyword evidence="4" id="KW-1185">Reference proteome</keyword>
<dbReference type="InterPro" id="IPR001763">
    <property type="entry name" value="Rhodanese-like_dom"/>
</dbReference>
<dbReference type="Proteomes" id="UP000515947">
    <property type="component" value="Chromosome"/>
</dbReference>
<protein>
    <submittedName>
        <fullName evidence="3">Rhodanese-like domain-containing protein</fullName>
    </submittedName>
</protein>
<gene>
    <name evidence="3" type="ORF">H9L09_04550</name>
</gene>
<feature type="domain" description="Rhodanese" evidence="2">
    <location>
        <begin position="32"/>
        <end position="130"/>
    </location>
</feature>
<dbReference type="Pfam" id="PF00581">
    <property type="entry name" value="Rhodanese"/>
    <property type="match status" value="1"/>
</dbReference>
<evidence type="ECO:0000313" key="4">
    <source>
        <dbReference type="Proteomes" id="UP000515947"/>
    </source>
</evidence>
<dbReference type="RefSeq" id="WP_187579536.1">
    <property type="nucleotide sequence ID" value="NZ_CP060713.1"/>
</dbReference>
<evidence type="ECO:0000256" key="1">
    <source>
        <dbReference type="SAM" id="MobiDB-lite"/>
    </source>
</evidence>
<evidence type="ECO:0000313" key="3">
    <source>
        <dbReference type="EMBL" id="QNN53692.1"/>
    </source>
</evidence>
<dbReference type="InterPro" id="IPR036873">
    <property type="entry name" value="Rhodanese-like_dom_sf"/>
</dbReference>
<dbReference type="KEGG" id="nmes:H9L09_04550"/>
<dbReference type="SUPFAM" id="SSF52821">
    <property type="entry name" value="Rhodanese/Cell cycle control phosphatase"/>
    <property type="match status" value="1"/>
</dbReference>
<dbReference type="Gene3D" id="3.40.250.10">
    <property type="entry name" value="Rhodanese-like domain"/>
    <property type="match status" value="1"/>
</dbReference>
<name>A0A7G9RDL7_9ACTN</name>
<dbReference type="PROSITE" id="PS50206">
    <property type="entry name" value="RHODANESE_3"/>
    <property type="match status" value="1"/>
</dbReference>
<proteinExistence type="predicted"/>